<reference evidence="2 3" key="1">
    <citation type="journal article" date="2015" name="Nature">
        <title>rRNA introns, odd ribosomes, and small enigmatic genomes across a large radiation of phyla.</title>
        <authorList>
            <person name="Brown C.T."/>
            <person name="Hug L.A."/>
            <person name="Thomas B.C."/>
            <person name="Sharon I."/>
            <person name="Castelle C.J."/>
            <person name="Singh A."/>
            <person name="Wilkins M.J."/>
            <person name="Williams K.H."/>
            <person name="Banfield J.F."/>
        </authorList>
    </citation>
    <scope>NUCLEOTIDE SEQUENCE [LARGE SCALE GENOMIC DNA]</scope>
</reference>
<dbReference type="CDD" id="cd02440">
    <property type="entry name" value="AdoMet_MTases"/>
    <property type="match status" value="1"/>
</dbReference>
<accession>A0A0G1RZS6</accession>
<feature type="domain" description="Methyltransferase type 11" evidence="1">
    <location>
        <begin position="45"/>
        <end position="138"/>
    </location>
</feature>
<dbReference type="Pfam" id="PF08241">
    <property type="entry name" value="Methyltransf_11"/>
    <property type="match status" value="1"/>
</dbReference>
<keyword evidence="2" id="KW-0808">Transferase</keyword>
<protein>
    <submittedName>
        <fullName evidence="2">Methyltransferase</fullName>
    </submittedName>
</protein>
<comment type="caution">
    <text evidence="2">The sequence shown here is derived from an EMBL/GenBank/DDBJ whole genome shotgun (WGS) entry which is preliminary data.</text>
</comment>
<keyword evidence="2" id="KW-0489">Methyltransferase</keyword>
<dbReference type="PANTHER" id="PTHR43861">
    <property type="entry name" value="TRANS-ACONITATE 2-METHYLTRANSFERASE-RELATED"/>
    <property type="match status" value="1"/>
</dbReference>
<dbReference type="InterPro" id="IPR029063">
    <property type="entry name" value="SAM-dependent_MTases_sf"/>
</dbReference>
<evidence type="ECO:0000313" key="3">
    <source>
        <dbReference type="Proteomes" id="UP000034364"/>
    </source>
</evidence>
<dbReference type="SUPFAM" id="SSF53335">
    <property type="entry name" value="S-adenosyl-L-methionine-dependent methyltransferases"/>
    <property type="match status" value="1"/>
</dbReference>
<organism evidence="2 3">
    <name type="scientific">Candidatus Amesbacteria bacterium GW2011_GWA1_47_16</name>
    <dbReference type="NCBI Taxonomy" id="1618353"/>
    <lineage>
        <taxon>Bacteria</taxon>
        <taxon>Candidatus Amesiibacteriota</taxon>
    </lineage>
</organism>
<proteinExistence type="predicted"/>
<evidence type="ECO:0000259" key="1">
    <source>
        <dbReference type="Pfam" id="PF08241"/>
    </source>
</evidence>
<feature type="non-terminal residue" evidence="2">
    <location>
        <position position="1"/>
    </location>
</feature>
<gene>
    <name evidence="2" type="ORF">UX87_C0046G0010</name>
</gene>
<dbReference type="EMBL" id="LCNV01000046">
    <property type="protein sequence ID" value="KKU62576.1"/>
    <property type="molecule type" value="Genomic_DNA"/>
</dbReference>
<evidence type="ECO:0000313" key="2">
    <source>
        <dbReference type="EMBL" id="KKU62576.1"/>
    </source>
</evidence>
<dbReference type="PANTHER" id="PTHR43861:SF6">
    <property type="entry name" value="METHYLTRANSFERASE TYPE 11"/>
    <property type="match status" value="1"/>
</dbReference>
<dbReference type="Gene3D" id="3.40.50.150">
    <property type="entry name" value="Vaccinia Virus protein VP39"/>
    <property type="match status" value="1"/>
</dbReference>
<dbReference type="GO" id="GO:0032259">
    <property type="term" value="P:methylation"/>
    <property type="evidence" value="ECO:0007669"/>
    <property type="project" value="UniProtKB-KW"/>
</dbReference>
<dbReference type="AlphaFoldDB" id="A0A0G1RZS6"/>
<dbReference type="Proteomes" id="UP000034364">
    <property type="component" value="Unassembled WGS sequence"/>
</dbReference>
<dbReference type="InterPro" id="IPR013216">
    <property type="entry name" value="Methyltransf_11"/>
</dbReference>
<sequence>YYNDDRLYPWTRTSLDGNLEVLDRVRLMVFEEILKRFPLENKVVLEVGCGSGVFTKAAVVHSKSVTGTDVAKKAIKELALENKDEKLKFITAAAENLPFKRNSFDAVLCFETLEHLKSPVAVLGEIYRVLKPRGRLYVSIPNWFAYDRLSTNNILKKVMFGIKQKIKSQNGMISSHLHFYSPAGWEKLFQHSGFQKIYSRPVFVWPFIPFKTLEKLIFKSSIILKFHQKLETNLLSYWPFNDLGQSHFWVLEKAQQEAG</sequence>
<name>A0A0G1RZS6_9BACT</name>
<dbReference type="GO" id="GO:0008757">
    <property type="term" value="F:S-adenosylmethionine-dependent methyltransferase activity"/>
    <property type="evidence" value="ECO:0007669"/>
    <property type="project" value="InterPro"/>
</dbReference>